<dbReference type="GeneID" id="111252066"/>
<feature type="domain" description="DM13" evidence="3">
    <location>
        <begin position="317"/>
        <end position="424"/>
    </location>
</feature>
<evidence type="ECO:0000256" key="1">
    <source>
        <dbReference type="ARBA" id="ARBA00022737"/>
    </source>
</evidence>
<dbReference type="KEGG" id="vde:111252066"/>
<accession>A0A7M7KDE8</accession>
<evidence type="ECO:0008006" key="6">
    <source>
        <dbReference type="Google" id="ProtNLM"/>
    </source>
</evidence>
<dbReference type="Pfam" id="PF03351">
    <property type="entry name" value="DOMON"/>
    <property type="match status" value="1"/>
</dbReference>
<feature type="domain" description="DM13" evidence="3">
    <location>
        <begin position="74"/>
        <end position="181"/>
    </location>
</feature>
<dbReference type="InterPro" id="IPR045266">
    <property type="entry name" value="DOH_DOMON"/>
</dbReference>
<dbReference type="InParanoid" id="A0A7M7KDE8"/>
<dbReference type="InterPro" id="IPR052126">
    <property type="entry name" value="Spindle_Org/Thrombomodulin"/>
</dbReference>
<feature type="domain" description="DM13" evidence="3">
    <location>
        <begin position="425"/>
        <end position="540"/>
    </location>
</feature>
<dbReference type="InterPro" id="IPR005018">
    <property type="entry name" value="DOMON_domain"/>
</dbReference>
<feature type="domain" description="DM13" evidence="3">
    <location>
        <begin position="189"/>
        <end position="295"/>
    </location>
</feature>
<dbReference type="PROSITE" id="PS50836">
    <property type="entry name" value="DOMON"/>
    <property type="match status" value="1"/>
</dbReference>
<proteinExistence type="predicted"/>
<dbReference type="SMART" id="SM00664">
    <property type="entry name" value="DoH"/>
    <property type="match status" value="1"/>
</dbReference>
<dbReference type="AlphaFoldDB" id="A0A7M7KDE8"/>
<dbReference type="CDD" id="cd09631">
    <property type="entry name" value="DOMON_DOH"/>
    <property type="match status" value="1"/>
</dbReference>
<dbReference type="Pfam" id="PF25489">
    <property type="entry name" value="At5g54830"/>
    <property type="match status" value="1"/>
</dbReference>
<protein>
    <recommendedName>
        <fullName evidence="6">Protein Skeletor</fullName>
    </recommendedName>
</protein>
<dbReference type="SMART" id="SM00686">
    <property type="entry name" value="DM13"/>
    <property type="match status" value="4"/>
</dbReference>
<evidence type="ECO:0000313" key="4">
    <source>
        <dbReference type="EnsemblMetazoa" id="XP_022665166"/>
    </source>
</evidence>
<dbReference type="Proteomes" id="UP000594260">
    <property type="component" value="Unplaced"/>
</dbReference>
<dbReference type="Pfam" id="PF10517">
    <property type="entry name" value="DM13"/>
    <property type="match status" value="4"/>
</dbReference>
<dbReference type="OMA" id="DFENCET"/>
<dbReference type="InterPro" id="IPR057443">
    <property type="entry name" value="At5g54830-like"/>
</dbReference>
<feature type="domain" description="DOMON" evidence="2">
    <location>
        <begin position="569"/>
        <end position="700"/>
    </location>
</feature>
<reference evidence="4" key="1">
    <citation type="submission" date="2021-01" db="UniProtKB">
        <authorList>
            <consortium name="EnsemblMetazoa"/>
        </authorList>
    </citation>
    <scope>IDENTIFICATION</scope>
</reference>
<keyword evidence="5" id="KW-1185">Reference proteome</keyword>
<evidence type="ECO:0000313" key="5">
    <source>
        <dbReference type="Proteomes" id="UP000594260"/>
    </source>
</evidence>
<dbReference type="PROSITE" id="PS51549">
    <property type="entry name" value="DM13"/>
    <property type="match status" value="4"/>
</dbReference>
<sequence>MLRALCIFAAWSTDVNWSNYTLKAVPKKTQQCQLLKMIRITLLILVLSVVLQACTEVPCSDKGTCRSHGATYHGIYLGEIGDGSIHKVSGKVYLSNKNELHLVDFNYDGAGPDAFFMIVKEGNPSAEGIKLADENGSTAKLKGYRSANLYLPLGPHDIRDVKFFYVFCIKANQLFGAVPITNPLVPSEQKISDGIQGAHGVSTGVITLKDSRTMIIKDFSYDGAAPDAFFTVGQGNPSTDGEKLPNERGSIVKLPRYQRQTIMLTLPQDKSWADYDYLSVFCHRARQDFAHVRIPRDQLTIPVARGSGPTPSIKYFGKLLGELPTFAHEVRGTVYAANENTVVITNFYYDGEGPDAHFWVGTTGRPTSAGIQVANEVGSHQKLQRYRDAYLVLTLPEGKKITDFSYFGVWCKQATADFGHIKIPHDFSPPREVSLGPIPTYAHGTSADDVIVKDFKTLFIKNLKYDGAGPDAFFLVGRGQAPTPNGIKVPDERGSLSRLHGYYGEDITIRLPPGVSVFDIDYFGLYCIRYTENFGHVNLRQEMLNVPTDIMALKSEILTFDNCEDIIPDHLQVSWKIDGQNIFFRLNGRADPEQYISFGISGKRDRTTMEHADVAVAYYDKKISLIVLKDYFLESRAQCSTNGGVCPDEHNGGRNDLTLISSEYRNGIIEVVYSRPLATNDLNDRNIPAYGDTAIVAAIGPWSDSIILKHTKYVTRDTIFINFGRPPINQCLPLSNRKDPAVAGQPFAARKIKNVNKFTAQIGPTGGSKGYVKITGQEGWGIAWWINGQLIPELHVVRGHNYTFVVEGGLESTNTAKYHPFYITNSPAGGGANHIEELNSDSHKVYAGIDISPEGKVTPATGRYCEWKHKTIDLAEEVDTFEEYKATLRLQCDPGQPGTFFWTPDGNTPNTVYYQCFTHSYLGWKIRVLNEGENSSTSRSAGISLLTVALIFQRLLR</sequence>
<dbReference type="EnsemblMetazoa" id="XM_022809431">
    <property type="protein sequence ID" value="XP_022665166"/>
    <property type="gene ID" value="LOC111252066"/>
</dbReference>
<dbReference type="InterPro" id="IPR019545">
    <property type="entry name" value="DM13_domain"/>
</dbReference>
<keyword evidence="1" id="KW-0677">Repeat</keyword>
<organism evidence="4 5">
    <name type="scientific">Varroa destructor</name>
    <name type="common">Honeybee mite</name>
    <dbReference type="NCBI Taxonomy" id="109461"/>
    <lineage>
        <taxon>Eukaryota</taxon>
        <taxon>Metazoa</taxon>
        <taxon>Ecdysozoa</taxon>
        <taxon>Arthropoda</taxon>
        <taxon>Chelicerata</taxon>
        <taxon>Arachnida</taxon>
        <taxon>Acari</taxon>
        <taxon>Parasitiformes</taxon>
        <taxon>Mesostigmata</taxon>
        <taxon>Gamasina</taxon>
        <taxon>Dermanyssoidea</taxon>
        <taxon>Varroidae</taxon>
        <taxon>Varroa</taxon>
    </lineage>
</organism>
<evidence type="ECO:0000259" key="3">
    <source>
        <dbReference type="PROSITE" id="PS51549"/>
    </source>
</evidence>
<name>A0A7M7KDE8_VARDE</name>
<dbReference type="RefSeq" id="XP_022665166.1">
    <property type="nucleotide sequence ID" value="XM_022809431.1"/>
</dbReference>
<dbReference type="PANTHER" id="PTHR24036:SF5">
    <property type="entry name" value="THROMBOMODULIN"/>
    <property type="match status" value="1"/>
</dbReference>
<dbReference type="PANTHER" id="PTHR24036">
    <property type="entry name" value="SKELETOR-RELATED"/>
    <property type="match status" value="1"/>
</dbReference>
<dbReference type="FunCoup" id="A0A7M7KDE8">
    <property type="interactions" value="63"/>
</dbReference>
<dbReference type="OrthoDB" id="10029628at2759"/>
<evidence type="ECO:0000259" key="2">
    <source>
        <dbReference type="PROSITE" id="PS50836"/>
    </source>
</evidence>